<dbReference type="PANTHER" id="PTHR48073">
    <property type="entry name" value="O-SUCCINYLBENZOATE SYNTHASE-RELATED"/>
    <property type="match status" value="1"/>
</dbReference>
<comment type="caution">
    <text evidence="3">The sequence shown here is derived from an EMBL/GenBank/DDBJ whole genome shotgun (WGS) entry which is preliminary data.</text>
</comment>
<reference evidence="3 4" key="1">
    <citation type="journal article" date="2013" name="Int. J. Syst. Evol. Microbiol.">
        <title>Marinoscillum luteum sp. nov., isolated from marine sediment.</title>
        <authorList>
            <person name="Cha I.T."/>
            <person name="Park S.J."/>
            <person name="Kim S.J."/>
            <person name="Kim J.G."/>
            <person name="Jung M.Y."/>
            <person name="Shin K.S."/>
            <person name="Kwon K.K."/>
            <person name="Yang S.H."/>
            <person name="Seo Y.S."/>
            <person name="Rhee S.K."/>
        </authorList>
    </citation>
    <scope>NUCLEOTIDE SEQUENCE [LARGE SCALE GENOMIC DNA]</scope>
    <source>
        <strain evidence="3 4">KCTC 23939</strain>
    </source>
</reference>
<evidence type="ECO:0000256" key="1">
    <source>
        <dbReference type="ARBA" id="ARBA00022723"/>
    </source>
</evidence>
<dbReference type="InterPro" id="IPR029065">
    <property type="entry name" value="Enolase_C-like"/>
</dbReference>
<evidence type="ECO:0000259" key="2">
    <source>
        <dbReference type="SMART" id="SM00922"/>
    </source>
</evidence>
<dbReference type="SMART" id="SM00922">
    <property type="entry name" value="MR_MLE"/>
    <property type="match status" value="1"/>
</dbReference>
<name>A0ABW7N2B1_9BACT</name>
<evidence type="ECO:0000313" key="4">
    <source>
        <dbReference type="Proteomes" id="UP001610063"/>
    </source>
</evidence>
<dbReference type="InterPro" id="IPR036849">
    <property type="entry name" value="Enolase-like_C_sf"/>
</dbReference>
<dbReference type="EMBL" id="JBIPKE010000004">
    <property type="protein sequence ID" value="MFH6981821.1"/>
    <property type="molecule type" value="Genomic_DNA"/>
</dbReference>
<dbReference type="SUPFAM" id="SSF51604">
    <property type="entry name" value="Enolase C-terminal domain-like"/>
    <property type="match status" value="1"/>
</dbReference>
<dbReference type="InterPro" id="IPR013342">
    <property type="entry name" value="Mandelate_racemase_C"/>
</dbReference>
<dbReference type="Proteomes" id="UP001610063">
    <property type="component" value="Unassembled WGS sequence"/>
</dbReference>
<dbReference type="Pfam" id="PF13378">
    <property type="entry name" value="MR_MLE_C"/>
    <property type="match status" value="1"/>
</dbReference>
<dbReference type="SUPFAM" id="SSF54826">
    <property type="entry name" value="Enolase N-terminal domain-like"/>
    <property type="match status" value="1"/>
</dbReference>
<dbReference type="Gene3D" id="3.20.20.120">
    <property type="entry name" value="Enolase-like C-terminal domain"/>
    <property type="match status" value="1"/>
</dbReference>
<evidence type="ECO:0000313" key="3">
    <source>
        <dbReference type="EMBL" id="MFH6981821.1"/>
    </source>
</evidence>
<sequence>MLKLEYRDYTLDFKFEAGTSRGILKDHPIVLLKIYDSEHPEVYGMGEAAPLHNLSPEKVEDVREALAALSPKLKSIPMPDFEEEVFGLVSRLVQPALPSLRMALETAFLDLINGGRRLIFNNDFYRGISAIPINGLIWMGAEDAMREQIAGKLSAGFKCIKMKIGAIDFEQELSLLRLLRAHDPDLIIRVDANGAFATDEVFSRLSQLEELGIHSIEQPVMAGQHEAMQLLCKRSPVPIALDEELIGVNEFSQKQELLKFISPQYIILKPTLLGGFGATLEWISLAEQQGIGWWLTSALESNISLNAIAQFAGRFPSTGYQGLGTGQLYHNNIDSPLEIAGAFLGYNQERTWMNVF</sequence>
<dbReference type="PANTHER" id="PTHR48073:SF2">
    <property type="entry name" value="O-SUCCINYLBENZOATE SYNTHASE"/>
    <property type="match status" value="1"/>
</dbReference>
<accession>A0ABW7N2B1</accession>
<feature type="domain" description="Mandelate racemase/muconate lactonizing enzyme C-terminal" evidence="2">
    <location>
        <begin position="142"/>
        <end position="238"/>
    </location>
</feature>
<dbReference type="SFLD" id="SFLDG00180">
    <property type="entry name" value="muconate_cycloisomerase"/>
    <property type="match status" value="1"/>
</dbReference>
<dbReference type="SFLD" id="SFLDF00009">
    <property type="entry name" value="o-succinylbenzoate_synthase"/>
    <property type="match status" value="1"/>
</dbReference>
<keyword evidence="1" id="KW-0479">Metal-binding</keyword>
<dbReference type="SFLD" id="SFLDS00001">
    <property type="entry name" value="Enolase"/>
    <property type="match status" value="1"/>
</dbReference>
<dbReference type="InterPro" id="IPR029017">
    <property type="entry name" value="Enolase-like_N"/>
</dbReference>
<protein>
    <submittedName>
        <fullName evidence="3">O-succinylbenzoate synthase</fullName>
    </submittedName>
</protein>
<proteinExistence type="predicted"/>
<dbReference type="RefSeq" id="WP_395415675.1">
    <property type="nucleotide sequence ID" value="NZ_JBIPKE010000004.1"/>
</dbReference>
<dbReference type="CDD" id="cd03320">
    <property type="entry name" value="OSBS"/>
    <property type="match status" value="1"/>
</dbReference>
<organism evidence="3 4">
    <name type="scientific">Marinoscillum luteum</name>
    <dbReference type="NCBI Taxonomy" id="861051"/>
    <lineage>
        <taxon>Bacteria</taxon>
        <taxon>Pseudomonadati</taxon>
        <taxon>Bacteroidota</taxon>
        <taxon>Cytophagia</taxon>
        <taxon>Cytophagales</taxon>
        <taxon>Reichenbachiellaceae</taxon>
        <taxon>Marinoscillum</taxon>
    </lineage>
</organism>
<gene>
    <name evidence="3" type="ORF">ACHKAR_00150</name>
</gene>
<keyword evidence="4" id="KW-1185">Reference proteome</keyword>
<dbReference type="Gene3D" id="3.30.390.10">
    <property type="entry name" value="Enolase-like, N-terminal domain"/>
    <property type="match status" value="1"/>
</dbReference>